<reference evidence="2" key="1">
    <citation type="journal article" date="2019" name="Int. J. Syst. Evol. Microbiol.">
        <title>The Global Catalogue of Microorganisms (GCM) 10K type strain sequencing project: providing services to taxonomists for standard genome sequencing and annotation.</title>
        <authorList>
            <consortium name="The Broad Institute Genomics Platform"/>
            <consortium name="The Broad Institute Genome Sequencing Center for Infectious Disease"/>
            <person name="Wu L."/>
            <person name="Ma J."/>
        </authorList>
    </citation>
    <scope>NUCLEOTIDE SEQUENCE [LARGE SCALE GENOMIC DNA]</scope>
    <source>
        <strain evidence="2">JCM 6835</strain>
    </source>
</reference>
<gene>
    <name evidence="1" type="ORF">GCM10010412_049570</name>
</gene>
<protein>
    <submittedName>
        <fullName evidence="1">Uncharacterized protein</fullName>
    </submittedName>
</protein>
<keyword evidence="2" id="KW-1185">Reference proteome</keyword>
<sequence>MPGPTLRAAGNFFVLLTRITAMPEESAAVHARTQAMFSGPPVLDASGGFAFSNPRGGRHLTGCI</sequence>
<dbReference type="RefSeq" id="WP_346149719.1">
    <property type="nucleotide sequence ID" value="NZ_BAAATE010000013.1"/>
</dbReference>
<dbReference type="EMBL" id="BAAATE010000013">
    <property type="protein sequence ID" value="GAA2670522.1"/>
    <property type="molecule type" value="Genomic_DNA"/>
</dbReference>
<dbReference type="Proteomes" id="UP001501666">
    <property type="component" value="Unassembled WGS sequence"/>
</dbReference>
<name>A0ABP6EN32_9ACTN</name>
<evidence type="ECO:0000313" key="2">
    <source>
        <dbReference type="Proteomes" id="UP001501666"/>
    </source>
</evidence>
<proteinExistence type="predicted"/>
<comment type="caution">
    <text evidence="1">The sequence shown here is derived from an EMBL/GenBank/DDBJ whole genome shotgun (WGS) entry which is preliminary data.</text>
</comment>
<organism evidence="1 2">
    <name type="scientific">Nonomuraea recticatena</name>
    <dbReference type="NCBI Taxonomy" id="46178"/>
    <lineage>
        <taxon>Bacteria</taxon>
        <taxon>Bacillati</taxon>
        <taxon>Actinomycetota</taxon>
        <taxon>Actinomycetes</taxon>
        <taxon>Streptosporangiales</taxon>
        <taxon>Streptosporangiaceae</taxon>
        <taxon>Nonomuraea</taxon>
    </lineage>
</organism>
<evidence type="ECO:0000313" key="1">
    <source>
        <dbReference type="EMBL" id="GAA2670522.1"/>
    </source>
</evidence>
<accession>A0ABP6EN32</accession>